<dbReference type="HOGENOM" id="CLU_177822_0_0_5"/>
<dbReference type="GO" id="GO:0005737">
    <property type="term" value="C:cytoplasm"/>
    <property type="evidence" value="ECO:0007669"/>
    <property type="project" value="InterPro"/>
</dbReference>
<dbReference type="PATRIC" id="fig|1123069.3.peg.1182"/>
<organism evidence="3 4">
    <name type="scientific">Rubellimicrobium thermophilum DSM 16684</name>
    <dbReference type="NCBI Taxonomy" id="1123069"/>
    <lineage>
        <taxon>Bacteria</taxon>
        <taxon>Pseudomonadati</taxon>
        <taxon>Pseudomonadota</taxon>
        <taxon>Alphaproteobacteria</taxon>
        <taxon>Rhodobacterales</taxon>
        <taxon>Roseobacteraceae</taxon>
        <taxon>Rubellimicrobium</taxon>
    </lineage>
</organism>
<dbReference type="EMBL" id="AOLV01000010">
    <property type="protein sequence ID" value="EPX86397.1"/>
    <property type="molecule type" value="Genomic_DNA"/>
</dbReference>
<protein>
    <submittedName>
        <fullName evidence="3">Imidazolonepropionase</fullName>
    </submittedName>
</protein>
<name>S9R396_9RHOB</name>
<proteinExistence type="predicted"/>
<keyword evidence="2" id="KW-0378">Hydrolase</keyword>
<evidence type="ECO:0000313" key="3">
    <source>
        <dbReference type="EMBL" id="EPX86397.1"/>
    </source>
</evidence>
<dbReference type="Proteomes" id="UP000015346">
    <property type="component" value="Unassembled WGS sequence"/>
</dbReference>
<evidence type="ECO:0000256" key="1">
    <source>
        <dbReference type="ARBA" id="ARBA00022723"/>
    </source>
</evidence>
<dbReference type="GO" id="GO:0050480">
    <property type="term" value="F:imidazolonepropionase activity"/>
    <property type="evidence" value="ECO:0007669"/>
    <property type="project" value="TreeGrafter"/>
</dbReference>
<dbReference type="PANTHER" id="PTHR42752:SF1">
    <property type="entry name" value="IMIDAZOLONEPROPIONASE-RELATED"/>
    <property type="match status" value="1"/>
</dbReference>
<sequence>MATDANPGSSPLLSLRLAMNMACTLFGLTVREAWIGATVHAAAALGLADRGRVAQGLRADLALWNAETPAQVIQWMGRGPLWRRMIGGRWC</sequence>
<comment type="caution">
    <text evidence="3">The sequence shown here is derived from an EMBL/GenBank/DDBJ whole genome shotgun (WGS) entry which is preliminary data.</text>
</comment>
<reference evidence="3 4" key="1">
    <citation type="journal article" date="2013" name="Stand. Genomic Sci.">
        <title>Genome sequence of the reddish-pigmented Rubellimicrobium thermophilum type strain (DSM 16684(T)), a member of the Roseobacter clade.</title>
        <authorList>
            <person name="Fiebig A."/>
            <person name="Riedel T."/>
            <person name="Gronow S."/>
            <person name="Petersen J."/>
            <person name="Klenk H.P."/>
            <person name="Goker M."/>
        </authorList>
    </citation>
    <scope>NUCLEOTIDE SEQUENCE [LARGE SCALE GENOMIC DNA]</scope>
    <source>
        <strain evidence="3 4">DSM 16684</strain>
    </source>
</reference>
<keyword evidence="4" id="KW-1185">Reference proteome</keyword>
<dbReference type="SUPFAM" id="SSF51338">
    <property type="entry name" value="Composite domain of metallo-dependent hydrolases"/>
    <property type="match status" value="1"/>
</dbReference>
<dbReference type="InterPro" id="IPR011059">
    <property type="entry name" value="Metal-dep_hydrolase_composite"/>
</dbReference>
<dbReference type="PANTHER" id="PTHR42752">
    <property type="entry name" value="IMIDAZOLONEPROPIONASE"/>
    <property type="match status" value="1"/>
</dbReference>
<dbReference type="GO" id="GO:0046872">
    <property type="term" value="F:metal ion binding"/>
    <property type="evidence" value="ECO:0007669"/>
    <property type="project" value="UniProtKB-KW"/>
</dbReference>
<dbReference type="InterPro" id="IPR005920">
    <property type="entry name" value="HutI"/>
</dbReference>
<dbReference type="GO" id="GO:0019556">
    <property type="term" value="P:L-histidine catabolic process to glutamate and formamide"/>
    <property type="evidence" value="ECO:0007669"/>
    <property type="project" value="InterPro"/>
</dbReference>
<accession>S9R396</accession>
<evidence type="ECO:0000313" key="4">
    <source>
        <dbReference type="Proteomes" id="UP000015346"/>
    </source>
</evidence>
<gene>
    <name evidence="3" type="ORF">ruthe_01212</name>
</gene>
<evidence type="ECO:0000256" key="2">
    <source>
        <dbReference type="ARBA" id="ARBA00022801"/>
    </source>
</evidence>
<keyword evidence="1" id="KW-0479">Metal-binding</keyword>
<dbReference type="Gene3D" id="3.20.20.140">
    <property type="entry name" value="Metal-dependent hydrolases"/>
    <property type="match status" value="1"/>
</dbReference>
<dbReference type="STRING" id="1123069.ruthe_01212"/>
<dbReference type="AlphaFoldDB" id="S9R396"/>